<dbReference type="EMBL" id="JAKJXP020000046">
    <property type="protein sequence ID" value="KAK7751684.1"/>
    <property type="molecule type" value="Genomic_DNA"/>
</dbReference>
<dbReference type="Proteomes" id="UP001320420">
    <property type="component" value="Unassembled WGS sequence"/>
</dbReference>
<gene>
    <name evidence="2" type="ORF">SLS62_006345</name>
</gene>
<sequence length="181" mass="20263">MASNFVRNALGIFYSSSSGVRGIGYEPTPSLVHDREEKAREEKAREEKEENVREEGCEVGVEPPVSPDSPAPPVSPDTYPLNARGMQVVDSLFYSPGVRGRPVLSWKAFEDMMGSLGFVEENGEGTRRRFVPGPTAQERGWLATINFNQPRNDEIPLEVAREWGRRLAGRYGWSSQTFVQE</sequence>
<keyword evidence="3" id="KW-1185">Reference proteome</keyword>
<organism evidence="2 3">
    <name type="scientific">Diatrype stigma</name>
    <dbReference type="NCBI Taxonomy" id="117547"/>
    <lineage>
        <taxon>Eukaryota</taxon>
        <taxon>Fungi</taxon>
        <taxon>Dikarya</taxon>
        <taxon>Ascomycota</taxon>
        <taxon>Pezizomycotina</taxon>
        <taxon>Sordariomycetes</taxon>
        <taxon>Xylariomycetidae</taxon>
        <taxon>Xylariales</taxon>
        <taxon>Diatrypaceae</taxon>
        <taxon>Diatrype</taxon>
    </lineage>
</organism>
<dbReference type="PANTHER" id="PTHR40788:SF1">
    <property type="entry name" value="IPA PROTEIN"/>
    <property type="match status" value="1"/>
</dbReference>
<evidence type="ECO:0000313" key="3">
    <source>
        <dbReference type="Proteomes" id="UP001320420"/>
    </source>
</evidence>
<evidence type="ECO:0000256" key="1">
    <source>
        <dbReference type="SAM" id="MobiDB-lite"/>
    </source>
</evidence>
<dbReference type="PANTHER" id="PTHR40788">
    <property type="entry name" value="CLR5 DOMAIN-CONTAINING PROTEIN-RELATED"/>
    <property type="match status" value="1"/>
</dbReference>
<feature type="region of interest" description="Disordered" evidence="1">
    <location>
        <begin position="24"/>
        <end position="74"/>
    </location>
</feature>
<reference evidence="2 3" key="1">
    <citation type="submission" date="2024-02" db="EMBL/GenBank/DDBJ databases">
        <title>De novo assembly and annotation of 12 fungi associated with fruit tree decline syndrome in Ontario, Canada.</title>
        <authorList>
            <person name="Sulman M."/>
            <person name="Ellouze W."/>
            <person name="Ilyukhin E."/>
        </authorList>
    </citation>
    <scope>NUCLEOTIDE SEQUENCE [LARGE SCALE GENOMIC DNA]</scope>
    <source>
        <strain evidence="2 3">M11/M66-122</strain>
    </source>
</reference>
<feature type="compositionally biased region" description="Pro residues" evidence="1">
    <location>
        <begin position="64"/>
        <end position="74"/>
    </location>
</feature>
<name>A0AAN9YRP9_9PEZI</name>
<dbReference type="AlphaFoldDB" id="A0AAN9YRP9"/>
<evidence type="ECO:0000313" key="2">
    <source>
        <dbReference type="EMBL" id="KAK7751684.1"/>
    </source>
</evidence>
<feature type="compositionally biased region" description="Basic and acidic residues" evidence="1">
    <location>
        <begin position="32"/>
        <end position="56"/>
    </location>
</feature>
<proteinExistence type="predicted"/>
<comment type="caution">
    <text evidence="2">The sequence shown here is derived from an EMBL/GenBank/DDBJ whole genome shotgun (WGS) entry which is preliminary data.</text>
</comment>
<protein>
    <submittedName>
        <fullName evidence="2">Uncharacterized protein</fullName>
    </submittedName>
</protein>
<accession>A0AAN9YRP9</accession>